<feature type="compositionally biased region" description="Polar residues" evidence="1">
    <location>
        <begin position="1"/>
        <end position="16"/>
    </location>
</feature>
<dbReference type="AlphaFoldDB" id="A0A329LQH3"/>
<reference evidence="2 3" key="1">
    <citation type="journal article" date="2009" name="Int. J. Syst. Evol. Microbiol.">
        <title>Paenibacillus contaminans sp. nov., isolated from a contaminated laboratory plate.</title>
        <authorList>
            <person name="Chou J.H."/>
            <person name="Lee J.H."/>
            <person name="Lin M.C."/>
            <person name="Chang P.S."/>
            <person name="Arun A.B."/>
            <person name="Young C.C."/>
            <person name="Chen W.M."/>
        </authorList>
    </citation>
    <scope>NUCLEOTIDE SEQUENCE [LARGE SCALE GENOMIC DNA]</scope>
    <source>
        <strain evidence="2 3">CKOBP-6</strain>
    </source>
</reference>
<evidence type="ECO:0000313" key="2">
    <source>
        <dbReference type="EMBL" id="RAV10134.1"/>
    </source>
</evidence>
<protein>
    <submittedName>
        <fullName evidence="2">Uncharacterized protein</fullName>
    </submittedName>
</protein>
<gene>
    <name evidence="2" type="ORF">DQG23_38470</name>
</gene>
<feature type="region of interest" description="Disordered" evidence="1">
    <location>
        <begin position="1"/>
        <end position="22"/>
    </location>
</feature>
<dbReference type="Proteomes" id="UP000250369">
    <property type="component" value="Unassembled WGS sequence"/>
</dbReference>
<accession>A0A329LQH3</accession>
<evidence type="ECO:0000256" key="1">
    <source>
        <dbReference type="SAM" id="MobiDB-lite"/>
    </source>
</evidence>
<keyword evidence="3" id="KW-1185">Reference proteome</keyword>
<proteinExistence type="predicted"/>
<dbReference type="EMBL" id="QMFB01000045">
    <property type="protein sequence ID" value="RAV10134.1"/>
    <property type="molecule type" value="Genomic_DNA"/>
</dbReference>
<name>A0A329LQH3_9BACL</name>
<evidence type="ECO:0000313" key="3">
    <source>
        <dbReference type="Proteomes" id="UP000250369"/>
    </source>
</evidence>
<organism evidence="2 3">
    <name type="scientific">Paenibacillus contaminans</name>
    <dbReference type="NCBI Taxonomy" id="450362"/>
    <lineage>
        <taxon>Bacteria</taxon>
        <taxon>Bacillati</taxon>
        <taxon>Bacillota</taxon>
        <taxon>Bacilli</taxon>
        <taxon>Bacillales</taxon>
        <taxon>Paenibacillaceae</taxon>
        <taxon>Paenibacillus</taxon>
    </lineage>
</organism>
<sequence>MQVVRNTPGEQEQMYKNTDGPGKNRITKVVEWINNSKLVSGSAEFGKYPMLIKIQMNDGTLITVSQAYKWVHGTMPDGSGFSHATPIKGDIVIRKVSETIRATSPELYEWIQEDCKQ</sequence>
<comment type="caution">
    <text evidence="2">The sequence shown here is derived from an EMBL/GenBank/DDBJ whole genome shotgun (WGS) entry which is preliminary data.</text>
</comment>